<dbReference type="AlphaFoldDB" id="W2UZ76"/>
<dbReference type="InterPro" id="IPR010809">
    <property type="entry name" value="FliD_C"/>
</dbReference>
<reference evidence="2 3" key="1">
    <citation type="journal article" date="2013" name="PLoS ONE">
        <title>Bacterial endosymbiosis in a chordate host: long-term co-evolution and conservation of secondary metabolism.</title>
        <authorList>
            <person name="Kwan J.C."/>
            <person name="Schmidt E.W."/>
        </authorList>
    </citation>
    <scope>NUCLEOTIDE SEQUENCE [LARGE SCALE GENOMIC DNA]</scope>
    <source>
        <strain evidence="3">L6</strain>
    </source>
</reference>
<dbReference type="Proteomes" id="UP000018951">
    <property type="component" value="Unassembled WGS sequence"/>
</dbReference>
<sequence length="531" mass="61113">MQGIGNSSNNDLRFTAISDDPFEIVSQNQDYLEHKLSSSYTQVQFNRLTEQLNNDQNVLSHYYSLQFHLQNLRDVIIGRNNILDSVVSKNIVVSQPDVLSVEIISRDLPIVNLMVSNIQMYEPAKIAFEVDLNSVEEGNKLLIINRDIVRENIIPEEFPGYDNGDFNVENQHIEFISSKYSTLQVSSFFYDDERDRNTTVLNGKYAHVQVINGNILEITDIDDNVTYIGLKSTLPDKNIIQALNELFAGNTIEIELTEGMHNSSLVKEIKSYNLDAYNIMEDRFIIKSHQNIVLITNNEGLLQNVLCSFSQPAMLTMDGFMLQSEIENEFRLFGNSVLLKVFAHYNDDVYLKVEYDYNKIINSIESFVLAHNDYIQFVQTQDERDYKGYLKEKSLLGDDPEYHFIKSRIEDLIVHEDVLLNIGISLNSKGFLTFDKNFAKNQFDSISLYRAFLNISDGIESVICGVLKNRIFSMEEDVKISQSSIKNCHERLQSERGMLQKQVSHETTKMIQLNQTISLLDMYLDFMTADK</sequence>
<dbReference type="Pfam" id="PF07195">
    <property type="entry name" value="FliD_C"/>
    <property type="match status" value="1"/>
</dbReference>
<evidence type="ECO:0000313" key="3">
    <source>
        <dbReference type="Proteomes" id="UP000018951"/>
    </source>
</evidence>
<dbReference type="PANTHER" id="PTHR30288:SF0">
    <property type="entry name" value="FLAGELLAR HOOK-ASSOCIATED PROTEIN 2"/>
    <property type="match status" value="1"/>
</dbReference>
<organism evidence="2 3">
    <name type="scientific">Candidatus Xenolissoclinum pacificiensis L6</name>
    <dbReference type="NCBI Taxonomy" id="1401685"/>
    <lineage>
        <taxon>Bacteria</taxon>
        <taxon>Pseudomonadati</taxon>
        <taxon>Pseudomonadota</taxon>
        <taxon>Alphaproteobacteria</taxon>
        <taxon>Rickettsiales</taxon>
        <taxon>Anaplasmataceae</taxon>
        <taxon>Candidatus Xenolissoclinum</taxon>
    </lineage>
</organism>
<protein>
    <recommendedName>
        <fullName evidence="1">Flagellar hook-associated protein 2 C-terminal domain-containing protein</fullName>
    </recommendedName>
</protein>
<dbReference type="STRING" id="1401685.P857_366"/>
<comment type="caution">
    <text evidence="2">The sequence shown here is derived from an EMBL/GenBank/DDBJ whole genome shotgun (WGS) entry which is preliminary data.</text>
</comment>
<dbReference type="EMBL" id="AXCJ01000005">
    <property type="protein sequence ID" value="ETO91451.1"/>
    <property type="molecule type" value="Genomic_DNA"/>
</dbReference>
<proteinExistence type="predicted"/>
<accession>W2UZ76</accession>
<feature type="domain" description="Flagellar hook-associated protein 2 C-terminal" evidence="1">
    <location>
        <begin position="311"/>
        <end position="509"/>
    </location>
</feature>
<dbReference type="PANTHER" id="PTHR30288">
    <property type="entry name" value="FLAGELLAR CAP/ASSEMBLY PROTEIN FLID"/>
    <property type="match status" value="1"/>
</dbReference>
<name>W2UZ76_9RICK</name>
<gene>
    <name evidence="2" type="ORF">P857_366</name>
</gene>
<evidence type="ECO:0000313" key="2">
    <source>
        <dbReference type="EMBL" id="ETO91451.1"/>
    </source>
</evidence>
<dbReference type="GO" id="GO:0007155">
    <property type="term" value="P:cell adhesion"/>
    <property type="evidence" value="ECO:0007669"/>
    <property type="project" value="InterPro"/>
</dbReference>
<keyword evidence="3" id="KW-1185">Reference proteome</keyword>
<dbReference type="GO" id="GO:0009421">
    <property type="term" value="C:bacterial-type flagellum filament cap"/>
    <property type="evidence" value="ECO:0007669"/>
    <property type="project" value="InterPro"/>
</dbReference>
<dbReference type="InterPro" id="IPR040026">
    <property type="entry name" value="FliD"/>
</dbReference>
<evidence type="ECO:0000259" key="1">
    <source>
        <dbReference type="Pfam" id="PF07195"/>
    </source>
</evidence>
<dbReference type="GO" id="GO:0071973">
    <property type="term" value="P:bacterial-type flagellum-dependent cell motility"/>
    <property type="evidence" value="ECO:0007669"/>
    <property type="project" value="TreeGrafter"/>
</dbReference>